<dbReference type="PATRIC" id="fig|1126833.4.peg.3047"/>
<dbReference type="InterPro" id="IPR002731">
    <property type="entry name" value="ATPase_BadF"/>
</dbReference>
<dbReference type="AlphaFoldDB" id="A0A0D5NKE0"/>
<dbReference type="InterPro" id="IPR052519">
    <property type="entry name" value="Euk-type_GlcNAc_Kinase"/>
</dbReference>
<dbReference type="OrthoDB" id="9772633at2"/>
<evidence type="ECO:0000259" key="1">
    <source>
        <dbReference type="Pfam" id="PF01869"/>
    </source>
</evidence>
<dbReference type="HOGENOM" id="CLU_016274_1_1_9"/>
<accession>A0A0D5NKE0</accession>
<organism evidence="2 3">
    <name type="scientific">Paenibacillus beijingensis</name>
    <dbReference type="NCBI Taxonomy" id="1126833"/>
    <lineage>
        <taxon>Bacteria</taxon>
        <taxon>Bacillati</taxon>
        <taxon>Bacillota</taxon>
        <taxon>Bacilli</taxon>
        <taxon>Bacillales</taxon>
        <taxon>Paenibacillaceae</taxon>
        <taxon>Paenibacillus</taxon>
    </lineage>
</organism>
<proteinExistence type="predicted"/>
<dbReference type="SUPFAM" id="SSF53067">
    <property type="entry name" value="Actin-like ATPase domain"/>
    <property type="match status" value="2"/>
</dbReference>
<name>A0A0D5NKE0_9BACL</name>
<dbReference type="RefSeq" id="WP_045670906.1">
    <property type="nucleotide sequence ID" value="NZ_CP011058.1"/>
</dbReference>
<dbReference type="Gene3D" id="3.30.420.40">
    <property type="match status" value="2"/>
</dbReference>
<dbReference type="Proteomes" id="UP000032633">
    <property type="component" value="Chromosome"/>
</dbReference>
<evidence type="ECO:0000313" key="2">
    <source>
        <dbReference type="EMBL" id="AJY75477.1"/>
    </source>
</evidence>
<protein>
    <recommendedName>
        <fullName evidence="1">ATPase BadF/BadG/BcrA/BcrD type domain-containing protein</fullName>
    </recommendedName>
</protein>
<dbReference type="KEGG" id="pbj:VN24_13980"/>
<dbReference type="PANTHER" id="PTHR43190">
    <property type="entry name" value="N-ACETYL-D-GLUCOSAMINE KINASE"/>
    <property type="match status" value="1"/>
</dbReference>
<feature type="domain" description="ATPase BadF/BadG/BcrA/BcrD type" evidence="1">
    <location>
        <begin position="5"/>
        <end position="301"/>
    </location>
</feature>
<keyword evidence="3" id="KW-1185">Reference proteome</keyword>
<dbReference type="STRING" id="1126833.VN24_13980"/>
<reference evidence="3" key="2">
    <citation type="submission" date="2015-03" db="EMBL/GenBank/DDBJ databases">
        <title>Genome sequence of Paenibacillus beijingensis strain DSM 24997T.</title>
        <authorList>
            <person name="Kwak Y."/>
            <person name="Shin J.-H."/>
        </authorList>
    </citation>
    <scope>NUCLEOTIDE SEQUENCE [LARGE SCALE GENOMIC DNA]</scope>
    <source>
        <strain evidence="3">DSM 24997</strain>
    </source>
</reference>
<evidence type="ECO:0000313" key="3">
    <source>
        <dbReference type="Proteomes" id="UP000032633"/>
    </source>
</evidence>
<sequence>MQYVLGFDGGGTKTEVIAVDLQGRELLSLRGGASNQTAVTFGTAMLQLSKLLDEVPLDPLQCRGISLGLAGIYTEEEHNRVYGYLSDYFNSSGKRPVPLYVTGDAEIALAAGLGVNEGIIAIAGTGAIVYGFSPSGKRYRAGGWGHILGDKGSGYEIGLNTLQAVMLSFDGAEPPTALTEAVLTFSGIGSPAELRSIIYESHVTKRHIADYARLCIDAAAAGDAAAVRIIRGAAEDLVRLSAAVCGREEWFLRSRIAATGSIFTHSALFMDTFCEKMRELTPQISIVQSERKAAYGAALLALQKFV</sequence>
<dbReference type="PANTHER" id="PTHR43190:SF3">
    <property type="entry name" value="N-ACETYL-D-GLUCOSAMINE KINASE"/>
    <property type="match status" value="1"/>
</dbReference>
<dbReference type="Pfam" id="PF01869">
    <property type="entry name" value="BcrAD_BadFG"/>
    <property type="match status" value="1"/>
</dbReference>
<dbReference type="InterPro" id="IPR043129">
    <property type="entry name" value="ATPase_NBD"/>
</dbReference>
<reference evidence="2 3" key="1">
    <citation type="journal article" date="2015" name="J. Biotechnol.">
        <title>Complete genome sequence of Paenibacillus beijingensis 7188(T) (=DSM 24997(T)), a novel rhizobacterium from jujube garden soil.</title>
        <authorList>
            <person name="Kwak Y."/>
            <person name="Shin J.H."/>
        </authorList>
    </citation>
    <scope>NUCLEOTIDE SEQUENCE [LARGE SCALE GENOMIC DNA]</scope>
    <source>
        <strain evidence="2 3">DSM 24997</strain>
    </source>
</reference>
<dbReference type="CDD" id="cd24007">
    <property type="entry name" value="ASKHA_NBD_eukNAGK-like"/>
    <property type="match status" value="1"/>
</dbReference>
<gene>
    <name evidence="2" type="ORF">VN24_13980</name>
</gene>
<dbReference type="EMBL" id="CP011058">
    <property type="protein sequence ID" value="AJY75477.1"/>
    <property type="molecule type" value="Genomic_DNA"/>
</dbReference>